<keyword evidence="2" id="KW-1015">Disulfide bond</keyword>
<feature type="domain" description="Ig-like" evidence="6">
    <location>
        <begin position="661"/>
        <end position="736"/>
    </location>
</feature>
<dbReference type="InterPro" id="IPR003599">
    <property type="entry name" value="Ig_sub"/>
</dbReference>
<accession>A0A673BGW6</accession>
<name>A0A673BGW6_9TELE</name>
<evidence type="ECO:0000256" key="4">
    <source>
        <dbReference type="SAM" id="Phobius"/>
    </source>
</evidence>
<feature type="domain" description="Ig-like" evidence="6">
    <location>
        <begin position="380"/>
        <end position="467"/>
    </location>
</feature>
<feature type="chain" id="PRO_5025473576" description="Ig-like domain-containing protein" evidence="5">
    <location>
        <begin position="22"/>
        <end position="857"/>
    </location>
</feature>
<dbReference type="GO" id="GO:0004888">
    <property type="term" value="F:transmembrane signaling receptor activity"/>
    <property type="evidence" value="ECO:0007669"/>
    <property type="project" value="TreeGrafter"/>
</dbReference>
<protein>
    <recommendedName>
        <fullName evidence="6">Ig-like domain-containing protein</fullName>
    </recommendedName>
</protein>
<dbReference type="PROSITE" id="PS50835">
    <property type="entry name" value="IG_LIKE"/>
    <property type="match status" value="7"/>
</dbReference>
<dbReference type="InterPro" id="IPR036179">
    <property type="entry name" value="Ig-like_dom_sf"/>
</dbReference>
<gene>
    <name evidence="7" type="primary">LOC115438506</name>
</gene>
<dbReference type="PANTHER" id="PTHR11481:SF64">
    <property type="entry name" value="FC RECEPTOR-LIKE PROTEIN 4"/>
    <property type="match status" value="1"/>
</dbReference>
<keyword evidence="4" id="KW-0472">Membrane</keyword>
<evidence type="ECO:0000313" key="8">
    <source>
        <dbReference type="Proteomes" id="UP000472271"/>
    </source>
</evidence>
<feature type="region of interest" description="Disordered" evidence="3">
    <location>
        <begin position="282"/>
        <end position="301"/>
    </location>
</feature>
<dbReference type="SUPFAM" id="SSF48726">
    <property type="entry name" value="Immunoglobulin"/>
    <property type="match status" value="6"/>
</dbReference>
<evidence type="ECO:0000259" key="6">
    <source>
        <dbReference type="PROSITE" id="PS50835"/>
    </source>
</evidence>
<dbReference type="InterPro" id="IPR013783">
    <property type="entry name" value="Ig-like_fold"/>
</dbReference>
<sequence>MGVLLVWSLTCFLLNIHLCKQTTVTHRVVLTLDPNWSEVFYGEAFTLRCEIQDGGNTGWTYEWTPSRLNSPTTTNEYRITRATTAQRGSYRCRGRTDSSVTTEWSNVIELTVADRPKTQLNMSTTSINQGSVTLTCSVSSSSGWKYYWYKDKSLYKPQYPQLYSDHPHITVPPGGTYQCRGGRGDPVYYSQYSNSVVMTRAVVTLKSNWSEIFHSETVTLRCEITDGGDTEWVYEWSASGPNLPQEQSEYLTIRVDFFSSRQYYCKGKHKEDENMETEWSNSMSLNASSPKPQAHLTSDTTSIQQGSSVTLTCSVRSSSGWRYYWYKDNTLYKPHTTQDFSDNPQISVSVGGGYRCRGGRGNPVYYTYHSHTVSISTIVSNVAVVTLDPNWSEIYTGEKITLRCEIHRADTEWEYEWRKSDTALSETESEIRITKAHSGHTGDYSCRGRMNQSQDHSTNWSHKVTLTVSVGKPSSVLTVSPSWLSPGASVTLKCHVKHPSAGWRFYWYKAVPHFSDELYRYELLPDSSEGTEQEDFTVHGQKTTTGYVCRAGRGDPQFYSEYSPPKFTWCGAMDSSVSLRVSPNRSQHFTSESVSLSCETNSTEWRVRQFYENSSSKCDNYLWRTQTSPCIVSRTVYSGAVFWCESGSGEFSNAVNISTHDDIILESPVHPVTEGQPLILSCRPWTDVILSDVTFYKNGKLIQTGTSGQLKISAVSKSDEGFYQCEIKEVKSQRVQVWMSSVSWVSVKSETVELAEDRSPFPVALIIGLVSGILLIMLLPLIALGWSKTSKDSWSHWDPIRVHPPPKLSTRMKTNYRSTPPFSTVSSDPLLGFVHTQVLMHNSDFFCEIRFFVCSLI</sequence>
<reference evidence="7" key="3">
    <citation type="submission" date="2025-09" db="UniProtKB">
        <authorList>
            <consortium name="Ensembl"/>
        </authorList>
    </citation>
    <scope>IDENTIFICATION</scope>
</reference>
<dbReference type="GO" id="GO:0006955">
    <property type="term" value="P:immune response"/>
    <property type="evidence" value="ECO:0007669"/>
    <property type="project" value="TreeGrafter"/>
</dbReference>
<feature type="domain" description="Ig-like" evidence="6">
    <location>
        <begin position="186"/>
        <end position="284"/>
    </location>
</feature>
<organism evidence="7 8">
    <name type="scientific">Sphaeramia orbicularis</name>
    <name type="common">orbiculate cardinalfish</name>
    <dbReference type="NCBI Taxonomy" id="375764"/>
    <lineage>
        <taxon>Eukaryota</taxon>
        <taxon>Metazoa</taxon>
        <taxon>Chordata</taxon>
        <taxon>Craniata</taxon>
        <taxon>Vertebrata</taxon>
        <taxon>Euteleostomi</taxon>
        <taxon>Actinopterygii</taxon>
        <taxon>Neopterygii</taxon>
        <taxon>Teleostei</taxon>
        <taxon>Neoteleostei</taxon>
        <taxon>Acanthomorphata</taxon>
        <taxon>Gobiaria</taxon>
        <taxon>Kurtiformes</taxon>
        <taxon>Apogonoidei</taxon>
        <taxon>Apogonidae</taxon>
        <taxon>Apogoninae</taxon>
        <taxon>Sphaeramia</taxon>
    </lineage>
</organism>
<reference evidence="7" key="2">
    <citation type="submission" date="2025-08" db="UniProtKB">
        <authorList>
            <consortium name="Ensembl"/>
        </authorList>
    </citation>
    <scope>IDENTIFICATION</scope>
</reference>
<dbReference type="Gene3D" id="2.60.40.10">
    <property type="entry name" value="Immunoglobulins"/>
    <property type="match status" value="7"/>
</dbReference>
<dbReference type="GO" id="GO:0009897">
    <property type="term" value="C:external side of plasma membrane"/>
    <property type="evidence" value="ECO:0007669"/>
    <property type="project" value="TreeGrafter"/>
</dbReference>
<evidence type="ECO:0000256" key="5">
    <source>
        <dbReference type="SAM" id="SignalP"/>
    </source>
</evidence>
<feature type="domain" description="Ig-like" evidence="6">
    <location>
        <begin position="292"/>
        <end position="376"/>
    </location>
</feature>
<feature type="transmembrane region" description="Helical" evidence="4">
    <location>
        <begin position="761"/>
        <end position="786"/>
    </location>
</feature>
<reference evidence="7" key="1">
    <citation type="submission" date="2019-06" db="EMBL/GenBank/DDBJ databases">
        <authorList>
            <consortium name="Wellcome Sanger Institute Data Sharing"/>
        </authorList>
    </citation>
    <scope>NUCLEOTIDE SEQUENCE [LARGE SCALE GENOMIC DNA]</scope>
</reference>
<dbReference type="SMART" id="SM00408">
    <property type="entry name" value="IGc2"/>
    <property type="match status" value="3"/>
</dbReference>
<dbReference type="Pfam" id="PF13895">
    <property type="entry name" value="Ig_2"/>
    <property type="match status" value="5"/>
</dbReference>
<evidence type="ECO:0000256" key="3">
    <source>
        <dbReference type="SAM" id="MobiDB-lite"/>
    </source>
</evidence>
<keyword evidence="1 5" id="KW-0732">Signal</keyword>
<feature type="signal peptide" evidence="5">
    <location>
        <begin position="1"/>
        <end position="21"/>
    </location>
</feature>
<dbReference type="InterPro" id="IPR007110">
    <property type="entry name" value="Ig-like_dom"/>
</dbReference>
<feature type="domain" description="Ig-like" evidence="6">
    <location>
        <begin position="473"/>
        <end position="551"/>
    </location>
</feature>
<dbReference type="SMART" id="SM00409">
    <property type="entry name" value="IG"/>
    <property type="match status" value="7"/>
</dbReference>
<dbReference type="Ensembl" id="ENSSORT00005040583.1">
    <property type="protein sequence ID" value="ENSSORP00005039573.1"/>
    <property type="gene ID" value="ENSSORG00005018448.1"/>
</dbReference>
<keyword evidence="4" id="KW-0812">Transmembrane</keyword>
<dbReference type="InParanoid" id="A0A673BGW6"/>
<feature type="domain" description="Ig-like" evidence="6">
    <location>
        <begin position="116"/>
        <end position="180"/>
    </location>
</feature>
<dbReference type="Proteomes" id="UP000472271">
    <property type="component" value="Chromosome 18"/>
</dbReference>
<evidence type="ECO:0000256" key="1">
    <source>
        <dbReference type="ARBA" id="ARBA00022729"/>
    </source>
</evidence>
<proteinExistence type="predicted"/>
<dbReference type="GO" id="GO:0007166">
    <property type="term" value="P:cell surface receptor signaling pathway"/>
    <property type="evidence" value="ECO:0007669"/>
    <property type="project" value="TreeGrafter"/>
</dbReference>
<dbReference type="PANTHER" id="PTHR11481">
    <property type="entry name" value="IMMUNOGLOBULIN FC RECEPTOR"/>
    <property type="match status" value="1"/>
</dbReference>
<evidence type="ECO:0000256" key="2">
    <source>
        <dbReference type="ARBA" id="ARBA00023157"/>
    </source>
</evidence>
<dbReference type="InterPro" id="IPR050488">
    <property type="entry name" value="Ig_Fc_receptor"/>
</dbReference>
<dbReference type="InterPro" id="IPR003598">
    <property type="entry name" value="Ig_sub2"/>
</dbReference>
<feature type="domain" description="Ig-like" evidence="6">
    <location>
        <begin position="42"/>
        <end position="102"/>
    </location>
</feature>
<evidence type="ECO:0000313" key="7">
    <source>
        <dbReference type="Ensembl" id="ENSSORP00005039573.1"/>
    </source>
</evidence>
<keyword evidence="4" id="KW-1133">Transmembrane helix</keyword>
<keyword evidence="8" id="KW-1185">Reference proteome</keyword>
<dbReference type="AlphaFoldDB" id="A0A673BGW6"/>